<organism evidence="1 2">
    <name type="scientific">Prevotella bivia</name>
    <dbReference type="NCBI Taxonomy" id="28125"/>
    <lineage>
        <taxon>Bacteria</taxon>
        <taxon>Pseudomonadati</taxon>
        <taxon>Bacteroidota</taxon>
        <taxon>Bacteroidia</taxon>
        <taxon>Bacteroidales</taxon>
        <taxon>Prevotellaceae</taxon>
        <taxon>Prevotella</taxon>
    </lineage>
</organism>
<dbReference type="Proteomes" id="UP000070093">
    <property type="component" value="Unassembled WGS sequence"/>
</dbReference>
<evidence type="ECO:0000313" key="2">
    <source>
        <dbReference type="Proteomes" id="UP000070093"/>
    </source>
</evidence>
<dbReference type="AlphaFoldDB" id="A0A137SS97"/>
<comment type="caution">
    <text evidence="1">The sequence shown here is derived from an EMBL/GenBank/DDBJ whole genome shotgun (WGS) entry which is preliminary data.</text>
</comment>
<name>A0A137SS97_9BACT</name>
<gene>
    <name evidence="1" type="ORF">HMPREF3202_01869</name>
</gene>
<dbReference type="EMBL" id="LTAG01000109">
    <property type="protein sequence ID" value="KXO15342.1"/>
    <property type="molecule type" value="Genomic_DNA"/>
</dbReference>
<protein>
    <submittedName>
        <fullName evidence="1">Uncharacterized protein</fullName>
    </submittedName>
</protein>
<dbReference type="PATRIC" id="fig|28125.4.peg.1859"/>
<accession>A0A137SS97</accession>
<dbReference type="STRING" id="28125.HMPREF3202_01869"/>
<proteinExistence type="predicted"/>
<sequence length="41" mass="5095">MFLFNVYFSVIRKFNHFQRSEQIISFLPLFLLLEKSIYAFF</sequence>
<reference evidence="1 2" key="1">
    <citation type="submission" date="2016-02" db="EMBL/GenBank/DDBJ databases">
        <authorList>
            <person name="Wen L."/>
            <person name="He K."/>
            <person name="Yang H."/>
        </authorList>
    </citation>
    <scope>NUCLEOTIDE SEQUENCE [LARGE SCALE GENOMIC DNA]</scope>
    <source>
        <strain evidence="1 2">GED7880</strain>
    </source>
</reference>
<evidence type="ECO:0000313" key="1">
    <source>
        <dbReference type="EMBL" id="KXO15342.1"/>
    </source>
</evidence>